<dbReference type="Gene3D" id="3.10.20.340">
    <property type="entry name" value="ArgJ beta chain, C-terminal domain"/>
    <property type="match status" value="1"/>
</dbReference>
<feature type="binding site" evidence="9">
    <location>
        <position position="169"/>
    </location>
    <ligand>
        <name>substrate</name>
    </ligand>
</feature>
<evidence type="ECO:0000256" key="5">
    <source>
        <dbReference type="ARBA" id="ARBA00022679"/>
    </source>
</evidence>
<keyword evidence="7 9" id="KW-0012">Acyltransferase</keyword>
<evidence type="ECO:0000256" key="4">
    <source>
        <dbReference type="ARBA" id="ARBA00022605"/>
    </source>
</evidence>
<dbReference type="Pfam" id="PF01960">
    <property type="entry name" value="ArgJ"/>
    <property type="match status" value="1"/>
</dbReference>
<comment type="pathway">
    <text evidence="9">Amino-acid biosynthesis; L-arginine biosynthesis; N(2)-acetyl-L-ornithine from L-glutamate: step 1/4.</text>
</comment>
<evidence type="ECO:0000256" key="1">
    <source>
        <dbReference type="ARBA" id="ARBA00006774"/>
    </source>
</evidence>
<dbReference type="Gene3D" id="3.60.70.12">
    <property type="entry name" value="L-amino peptidase D-ALA esterase/amidase"/>
    <property type="match status" value="1"/>
</dbReference>
<evidence type="ECO:0000256" key="9">
    <source>
        <dbReference type="HAMAP-Rule" id="MF_01106"/>
    </source>
</evidence>
<comment type="subunit">
    <text evidence="2 9">Heterotetramer of two alpha and two beta chains.</text>
</comment>
<sequence length="422" mass="45324">MRGTIQHKLFSEGRSLTATPLVEINGIRIGTTNARVKQQLGVSQKDREDLVLMEIADGANTAAVFTRNAFCAAPVQVARSHIEVASPRFLIINSGNANAGTGKKGLVDAKACCEAVARHTHCPLEAILPFSTGVIGEPLPVDRIREGIVGVVENLSPDGWEQAARAIMTTDTAPKGISRRIETLDGPFTITGISKGSGMIRPDMATMLAFIATDASVAPDVLRHALTHAVNYSFHRITVDGDTSTNDACVLTATGITNIPTINHIEGDLYEAFQQGITEVCQALAKTIIEDAEGANKFITVQVQGGASEDECAQVAFTVAHSPLVKTAFFAEDPNWGRILAAVGRAGLSDFDITKVRIFMDDVCIVASGARAEGYTEADGQRVMEAPEITIRIELGRGFESTEVWTCDLSYEYVRINAEYRT</sequence>
<dbReference type="HAMAP" id="MF_01106">
    <property type="entry name" value="ArgJ"/>
    <property type="match status" value="1"/>
</dbReference>
<comment type="function">
    <text evidence="9">Catalyzes two activities which are involved in the cyclic version of arginine biosynthesis: the synthesis of N-acetylglutamate from glutamate and acetyl-CoA as the acetyl donor, and of ornithine by transacetylation between N(2)-acetylornithine and glutamate.</text>
</comment>
<dbReference type="EC" id="2.3.1.35" evidence="9"/>
<keyword evidence="9" id="KW-0511">Multifunctional enzyme</keyword>
<dbReference type="GO" id="GO:0004358">
    <property type="term" value="F:L-glutamate N-acetyltransferase activity, acting on acetyl-L-ornithine as donor"/>
    <property type="evidence" value="ECO:0007669"/>
    <property type="project" value="UniProtKB-UniRule"/>
</dbReference>
<comment type="subcellular location">
    <subcellularLocation>
        <location evidence="9">Cytoplasm</location>
    </subcellularLocation>
</comment>
<keyword evidence="4 9" id="KW-0028">Amino-acid biosynthesis</keyword>
<dbReference type="EMBL" id="CAADFY010000029">
    <property type="protein sequence ID" value="VFK53846.1"/>
    <property type="molecule type" value="Genomic_DNA"/>
</dbReference>
<keyword evidence="3 9" id="KW-0055">Arginine biosynthesis</keyword>
<evidence type="ECO:0000256" key="6">
    <source>
        <dbReference type="ARBA" id="ARBA00022813"/>
    </source>
</evidence>
<accession>A0A450ZJ74</accession>
<dbReference type="AlphaFoldDB" id="A0A450ZJ74"/>
<dbReference type="SUPFAM" id="SSF56266">
    <property type="entry name" value="DmpA/ArgJ-like"/>
    <property type="match status" value="1"/>
</dbReference>
<dbReference type="GO" id="GO:0004042">
    <property type="term" value="F:L-glutamate N-acetyltransferase activity"/>
    <property type="evidence" value="ECO:0007669"/>
    <property type="project" value="UniProtKB-UniRule"/>
</dbReference>
<organism evidence="10">
    <name type="scientific">Candidatus Kentrum sp. TUN</name>
    <dbReference type="NCBI Taxonomy" id="2126343"/>
    <lineage>
        <taxon>Bacteria</taxon>
        <taxon>Pseudomonadati</taxon>
        <taxon>Pseudomonadota</taxon>
        <taxon>Gammaproteobacteria</taxon>
        <taxon>Candidatus Kentrum</taxon>
    </lineage>
</organism>
<feature type="chain" id="PRO_5034663008" description="Arginine biosynthesis bifunctional protein ArgJ beta chain" evidence="9">
    <location>
        <begin position="206"/>
        <end position="422"/>
    </location>
</feature>
<dbReference type="PANTHER" id="PTHR23100:SF0">
    <property type="entry name" value="ARGININE BIOSYNTHESIS BIFUNCTIONAL PROTEIN ARGJ, MITOCHONDRIAL"/>
    <property type="match status" value="1"/>
</dbReference>
<dbReference type="PANTHER" id="PTHR23100">
    <property type="entry name" value="ARGININE BIOSYNTHESIS BIFUNCTIONAL PROTEIN ARGJ"/>
    <property type="match status" value="1"/>
</dbReference>
<comment type="similarity">
    <text evidence="1 9">Belongs to the ArgJ family.</text>
</comment>
<feature type="binding site" evidence="9">
    <location>
        <position position="293"/>
    </location>
    <ligand>
        <name>substrate</name>
    </ligand>
</feature>
<dbReference type="NCBIfam" id="NF003802">
    <property type="entry name" value="PRK05388.1"/>
    <property type="match status" value="1"/>
</dbReference>
<comment type="catalytic activity">
    <reaction evidence="9">
        <text>L-glutamate + acetyl-CoA = N-acetyl-L-glutamate + CoA + H(+)</text>
        <dbReference type="Rhea" id="RHEA:24292"/>
        <dbReference type="ChEBI" id="CHEBI:15378"/>
        <dbReference type="ChEBI" id="CHEBI:29985"/>
        <dbReference type="ChEBI" id="CHEBI:44337"/>
        <dbReference type="ChEBI" id="CHEBI:57287"/>
        <dbReference type="ChEBI" id="CHEBI:57288"/>
        <dbReference type="EC" id="2.3.1.1"/>
    </reaction>
</comment>
<dbReference type="EMBL" id="CAADFV010000028">
    <property type="protein sequence ID" value="VFK55322.1"/>
    <property type="molecule type" value="Genomic_DNA"/>
</dbReference>
<dbReference type="CDD" id="cd02152">
    <property type="entry name" value="OAT"/>
    <property type="match status" value="1"/>
</dbReference>
<dbReference type="InterPro" id="IPR002813">
    <property type="entry name" value="Arg_biosynth_ArgJ"/>
</dbReference>
<evidence type="ECO:0000313" key="10">
    <source>
        <dbReference type="EMBL" id="VFK53846.1"/>
    </source>
</evidence>
<evidence type="ECO:0000256" key="2">
    <source>
        <dbReference type="ARBA" id="ARBA00011475"/>
    </source>
</evidence>
<feature type="binding site" evidence="9">
    <location>
        <position position="422"/>
    </location>
    <ligand>
        <name>substrate</name>
    </ligand>
</feature>
<dbReference type="EMBL" id="CAADFX010000059">
    <property type="protein sequence ID" value="VFK57125.1"/>
    <property type="molecule type" value="Genomic_DNA"/>
</dbReference>
<dbReference type="InterPro" id="IPR042195">
    <property type="entry name" value="ArgJ_beta_C"/>
</dbReference>
<dbReference type="NCBIfam" id="TIGR00120">
    <property type="entry name" value="ArgJ"/>
    <property type="match status" value="1"/>
</dbReference>
<feature type="binding site" evidence="9">
    <location>
        <position position="417"/>
    </location>
    <ligand>
        <name>substrate</name>
    </ligand>
</feature>
<dbReference type="GO" id="GO:0005737">
    <property type="term" value="C:cytoplasm"/>
    <property type="evidence" value="ECO:0007669"/>
    <property type="project" value="UniProtKB-SubCell"/>
</dbReference>
<keyword evidence="5 9" id="KW-0808">Transferase</keyword>
<evidence type="ECO:0000256" key="7">
    <source>
        <dbReference type="ARBA" id="ARBA00023315"/>
    </source>
</evidence>
<name>A0A450ZJ74_9GAMM</name>
<keyword evidence="6 9" id="KW-0068">Autocatalytic cleavage</keyword>
<evidence type="ECO:0000256" key="3">
    <source>
        <dbReference type="ARBA" id="ARBA00022571"/>
    </source>
</evidence>
<feature type="binding site" evidence="9">
    <location>
        <position position="195"/>
    </location>
    <ligand>
        <name>substrate</name>
    </ligand>
</feature>
<feature type="site" description="Involved in the stabilization of negative charge on the oxyanion by the formation of the oxyanion hole" evidence="9">
    <location>
        <position position="132"/>
    </location>
</feature>
<evidence type="ECO:0000313" key="11">
    <source>
        <dbReference type="EMBL" id="VFK55322.1"/>
    </source>
</evidence>
<feature type="site" description="Cleavage; by autolysis" evidence="9">
    <location>
        <begin position="205"/>
        <end position="206"/>
    </location>
</feature>
<dbReference type="GO" id="GO:0006526">
    <property type="term" value="P:L-arginine biosynthetic process"/>
    <property type="evidence" value="ECO:0007669"/>
    <property type="project" value="UniProtKB-UniRule"/>
</dbReference>
<feature type="site" description="Involved in the stabilization of negative charge on the oxyanion by the formation of the oxyanion hole" evidence="9">
    <location>
        <position position="133"/>
    </location>
</feature>
<evidence type="ECO:0000313" key="12">
    <source>
        <dbReference type="EMBL" id="VFK57125.1"/>
    </source>
</evidence>
<reference evidence="10" key="1">
    <citation type="submission" date="2019-02" db="EMBL/GenBank/DDBJ databases">
        <authorList>
            <person name="Gruber-Vodicka R. H."/>
            <person name="Seah K. B. B."/>
        </authorList>
    </citation>
    <scope>NUCLEOTIDE SEQUENCE</scope>
    <source>
        <strain evidence="12">BECK_BY1</strain>
        <strain evidence="11">BECK_BY2</strain>
        <strain evidence="10">BECK_BY3</strain>
    </source>
</reference>
<evidence type="ECO:0000256" key="8">
    <source>
        <dbReference type="ARBA" id="ARBA00049439"/>
    </source>
</evidence>
<dbReference type="EC" id="2.3.1.1" evidence="9"/>
<dbReference type="FunFam" id="3.60.70.12:FF:000001">
    <property type="entry name" value="Arginine biosynthesis bifunctional protein ArgJ, chloroplastic"/>
    <property type="match status" value="1"/>
</dbReference>
<keyword evidence="9" id="KW-0963">Cytoplasm</keyword>
<dbReference type="UniPathway" id="UPA00068">
    <property type="reaction ID" value="UER00106"/>
</dbReference>
<dbReference type="InterPro" id="IPR016117">
    <property type="entry name" value="ArgJ-like_dom_sf"/>
</dbReference>
<feature type="active site" description="Nucleophile" evidence="9">
    <location>
        <position position="206"/>
    </location>
</feature>
<gene>
    <name evidence="9" type="primary">argJ</name>
    <name evidence="12" type="ORF">BECKTUN1418D_GA0071000_105912</name>
    <name evidence="11" type="ORF">BECKTUN1418E_GA0071001_102811</name>
    <name evidence="10" type="ORF">BECKTUN1418F_GA0071002_102913</name>
</gene>
<dbReference type="FunFam" id="3.10.20.340:FF:000001">
    <property type="entry name" value="Arginine biosynthesis bifunctional protein ArgJ, chloroplastic"/>
    <property type="match status" value="1"/>
</dbReference>
<proteinExistence type="inferred from homology"/>
<comment type="pathway">
    <text evidence="9">Amino-acid biosynthesis; L-arginine biosynthesis; L-ornithine and N-acetyl-L-glutamate from L-glutamate and N(2)-acetyl-L-ornithine (cyclic): step 1/1.</text>
</comment>
<feature type="binding site" evidence="9">
    <location>
        <position position="206"/>
    </location>
    <ligand>
        <name>substrate</name>
    </ligand>
</feature>
<feature type="chain" id="PRO_5034663009" description="Arginine biosynthesis bifunctional protein ArgJ alpha chain" evidence="9">
    <location>
        <begin position="1"/>
        <end position="205"/>
    </location>
</feature>
<comment type="catalytic activity">
    <reaction evidence="8 9">
        <text>N(2)-acetyl-L-ornithine + L-glutamate = N-acetyl-L-glutamate + L-ornithine</text>
        <dbReference type="Rhea" id="RHEA:15349"/>
        <dbReference type="ChEBI" id="CHEBI:29985"/>
        <dbReference type="ChEBI" id="CHEBI:44337"/>
        <dbReference type="ChEBI" id="CHEBI:46911"/>
        <dbReference type="ChEBI" id="CHEBI:57805"/>
        <dbReference type="EC" id="2.3.1.35"/>
    </reaction>
</comment>
<dbReference type="GO" id="GO:0006592">
    <property type="term" value="P:ornithine biosynthetic process"/>
    <property type="evidence" value="ECO:0007669"/>
    <property type="project" value="TreeGrafter"/>
</dbReference>
<protein>
    <recommendedName>
        <fullName evidence="9">Arginine biosynthesis bifunctional protein ArgJ</fullName>
    </recommendedName>
    <domain>
        <recommendedName>
            <fullName evidence="9">Glutamate N-acetyltransferase</fullName>
            <ecNumber evidence="9">2.3.1.35</ecNumber>
        </recommendedName>
        <alternativeName>
            <fullName evidence="9">Ornithine acetyltransferase</fullName>
            <shortName evidence="9">OATase</shortName>
        </alternativeName>
        <alternativeName>
            <fullName evidence="9">Ornithine transacetylase</fullName>
        </alternativeName>
    </domain>
    <domain>
        <recommendedName>
            <fullName evidence="9">Amino-acid acetyltransferase</fullName>
            <ecNumber evidence="9">2.3.1.1</ecNumber>
        </recommendedName>
        <alternativeName>
            <fullName evidence="9">N-acetylglutamate synthase</fullName>
            <shortName evidence="9">AGSase</shortName>
        </alternativeName>
    </domain>
    <component>
        <recommendedName>
            <fullName evidence="9">Arginine biosynthesis bifunctional protein ArgJ alpha chain</fullName>
        </recommendedName>
    </component>
    <component>
        <recommendedName>
            <fullName evidence="9">Arginine biosynthesis bifunctional protein ArgJ beta chain</fullName>
        </recommendedName>
    </component>
</protein>